<evidence type="ECO:0000256" key="11">
    <source>
        <dbReference type="ARBA" id="ARBA00023033"/>
    </source>
</evidence>
<evidence type="ECO:0000256" key="15">
    <source>
        <dbReference type="SAM" id="Phobius"/>
    </source>
</evidence>
<comment type="cofactor">
    <cofactor evidence="1 13">
        <name>heme</name>
        <dbReference type="ChEBI" id="CHEBI:30413"/>
    </cofactor>
</comment>
<evidence type="ECO:0000313" key="16">
    <source>
        <dbReference type="EMBL" id="AFI45007.1"/>
    </source>
</evidence>
<dbReference type="Gene3D" id="1.10.630.10">
    <property type="entry name" value="Cytochrome P450"/>
    <property type="match status" value="1"/>
</dbReference>
<dbReference type="InterPro" id="IPR002401">
    <property type="entry name" value="Cyt_P450_E_grp-I"/>
</dbReference>
<dbReference type="PRINTS" id="PR00385">
    <property type="entry name" value="P450"/>
</dbReference>
<keyword evidence="12 15" id="KW-0472">Membrane</keyword>
<keyword evidence="7" id="KW-0256">Endoplasmic reticulum</keyword>
<evidence type="ECO:0000256" key="14">
    <source>
        <dbReference type="RuleBase" id="RU000461"/>
    </source>
</evidence>
<comment type="subcellular location">
    <subcellularLocation>
        <location evidence="3">Endoplasmic reticulum membrane</location>
        <topology evidence="3">Peripheral membrane protein</topology>
    </subcellularLocation>
    <subcellularLocation>
        <location evidence="2">Microsome membrane</location>
        <topology evidence="2">Peripheral membrane protein</topology>
    </subcellularLocation>
</comment>
<dbReference type="GO" id="GO:0016705">
    <property type="term" value="F:oxidoreductase activity, acting on paired donors, with incorporation or reduction of molecular oxygen"/>
    <property type="evidence" value="ECO:0007669"/>
    <property type="project" value="InterPro"/>
</dbReference>
<accession>I1VJ23</accession>
<dbReference type="GO" id="GO:0005789">
    <property type="term" value="C:endoplasmic reticulum membrane"/>
    <property type="evidence" value="ECO:0007669"/>
    <property type="project" value="UniProtKB-SubCell"/>
</dbReference>
<evidence type="ECO:0000256" key="8">
    <source>
        <dbReference type="ARBA" id="ARBA00022848"/>
    </source>
</evidence>
<keyword evidence="15" id="KW-0812">Transmembrane</keyword>
<dbReference type="EMBL" id="JQ855644">
    <property type="protein sequence ID" value="AFI45007.1"/>
    <property type="molecule type" value="mRNA"/>
</dbReference>
<name>I1VJ23_DENPD</name>
<dbReference type="OrthoDB" id="2789670at2759"/>
<dbReference type="PROSITE" id="PS00086">
    <property type="entry name" value="CYTOCHROME_P450"/>
    <property type="match status" value="1"/>
</dbReference>
<evidence type="ECO:0000256" key="6">
    <source>
        <dbReference type="ARBA" id="ARBA00022723"/>
    </source>
</evidence>
<keyword evidence="8" id="KW-0492">Microsome</keyword>
<evidence type="ECO:0000256" key="1">
    <source>
        <dbReference type="ARBA" id="ARBA00001971"/>
    </source>
</evidence>
<feature type="transmembrane region" description="Helical" evidence="15">
    <location>
        <begin position="6"/>
        <end position="23"/>
    </location>
</feature>
<evidence type="ECO:0000256" key="9">
    <source>
        <dbReference type="ARBA" id="ARBA00023002"/>
    </source>
</evidence>
<reference evidence="16" key="1">
    <citation type="journal article" date="2012" name="Insect Biochem. Mol. Biol.">
        <title>Transcriptome and full-length cDNA resources for the mountain pine beetle, Dendroctonus ponderosae Hopkins, a major insect pest of pine forests.</title>
        <authorList>
            <person name="Keeling C.I."/>
            <person name="Henderson H."/>
            <person name="Li M."/>
            <person name="Yuen M."/>
            <person name="Clark E.L."/>
            <person name="Fraser J.D."/>
            <person name="Huber D.P."/>
            <person name="Liao N.Y."/>
            <person name="Roderick Docking T."/>
            <person name="Birol I."/>
            <person name="Chan S.K."/>
            <person name="Taylor G.A."/>
            <person name="Palmquist D."/>
            <person name="Jones S.J."/>
            <person name="Bohlmann J."/>
        </authorList>
    </citation>
    <scope>NUCLEOTIDE SEQUENCE</scope>
</reference>
<dbReference type="Pfam" id="PF00067">
    <property type="entry name" value="p450"/>
    <property type="match status" value="1"/>
</dbReference>
<dbReference type="AlphaFoldDB" id="I1VJ23"/>
<evidence type="ECO:0000256" key="3">
    <source>
        <dbReference type="ARBA" id="ARBA00004406"/>
    </source>
</evidence>
<protein>
    <submittedName>
        <fullName evidence="16">Cytochrome P450 CYP345e1</fullName>
    </submittedName>
</protein>
<evidence type="ECO:0000256" key="13">
    <source>
        <dbReference type="PIRSR" id="PIRSR602401-1"/>
    </source>
</evidence>
<feature type="binding site" description="axial binding residue" evidence="13">
    <location>
        <position position="439"/>
    </location>
    <ligand>
        <name>heme</name>
        <dbReference type="ChEBI" id="CHEBI:30413"/>
    </ligand>
    <ligandPart>
        <name>Fe</name>
        <dbReference type="ChEBI" id="CHEBI:18248"/>
    </ligandPart>
</feature>
<dbReference type="FunFam" id="1.10.630.10:FF:000042">
    <property type="entry name" value="Cytochrome P450"/>
    <property type="match status" value="1"/>
</dbReference>
<dbReference type="GO" id="GO:0020037">
    <property type="term" value="F:heme binding"/>
    <property type="evidence" value="ECO:0007669"/>
    <property type="project" value="InterPro"/>
</dbReference>
<evidence type="ECO:0000256" key="4">
    <source>
        <dbReference type="ARBA" id="ARBA00010617"/>
    </source>
</evidence>
<evidence type="ECO:0000256" key="2">
    <source>
        <dbReference type="ARBA" id="ARBA00004174"/>
    </source>
</evidence>
<comment type="similarity">
    <text evidence="4 14">Belongs to the cytochrome P450 family.</text>
</comment>
<keyword evidence="5 13" id="KW-0349">Heme</keyword>
<dbReference type="GO" id="GO:0004497">
    <property type="term" value="F:monooxygenase activity"/>
    <property type="evidence" value="ECO:0007669"/>
    <property type="project" value="UniProtKB-KW"/>
</dbReference>
<dbReference type="InterPro" id="IPR017972">
    <property type="entry name" value="Cyt_P450_CS"/>
</dbReference>
<keyword evidence="15" id="KW-1133">Transmembrane helix</keyword>
<organism evidence="16">
    <name type="scientific">Dendroctonus ponderosae</name>
    <name type="common">Mountain pine beetle</name>
    <dbReference type="NCBI Taxonomy" id="77166"/>
    <lineage>
        <taxon>Eukaryota</taxon>
        <taxon>Metazoa</taxon>
        <taxon>Ecdysozoa</taxon>
        <taxon>Arthropoda</taxon>
        <taxon>Hexapoda</taxon>
        <taxon>Insecta</taxon>
        <taxon>Pterygota</taxon>
        <taxon>Neoptera</taxon>
        <taxon>Endopterygota</taxon>
        <taxon>Coleoptera</taxon>
        <taxon>Polyphaga</taxon>
        <taxon>Cucujiformia</taxon>
        <taxon>Curculionidae</taxon>
        <taxon>Scolytinae</taxon>
        <taxon>Dendroctonus</taxon>
    </lineage>
</organism>
<dbReference type="PANTHER" id="PTHR24292">
    <property type="entry name" value="CYTOCHROME P450"/>
    <property type="match status" value="1"/>
</dbReference>
<dbReference type="GO" id="GO:0005506">
    <property type="term" value="F:iron ion binding"/>
    <property type="evidence" value="ECO:0007669"/>
    <property type="project" value="InterPro"/>
</dbReference>
<evidence type="ECO:0000256" key="5">
    <source>
        <dbReference type="ARBA" id="ARBA00022617"/>
    </source>
</evidence>
<dbReference type="CDD" id="cd11056">
    <property type="entry name" value="CYP6-like"/>
    <property type="match status" value="1"/>
</dbReference>
<keyword evidence="10 13" id="KW-0408">Iron</keyword>
<keyword evidence="9 14" id="KW-0560">Oxidoreductase</keyword>
<dbReference type="InterPro" id="IPR050476">
    <property type="entry name" value="Insect_CytP450_Detox"/>
</dbReference>
<keyword evidence="6 13" id="KW-0479">Metal-binding</keyword>
<sequence>MAAVLIMGSILLVLIFTLLYKYLNRNFNYWKSKNVFYVKPIPVFGNMLPALTMKTTLGEWLGDLSHKIKKDYFGIFVFDRPVLVVQSPKLIKLVLQKDFEYFQNRSVAHYEHDPIMSNFMFLAKNPRWKAVRSKLTPVFSTGKLKQMFPHILREGNLMVDYISNFDNMPSIESKEICAKFSTNVIARCAFAIDAGCFNTENAEFRCLGRQLFNFRCSTAFRLHTAFLAPKLATALHISFFNPRVINRLCSIFGEILSSRMSNPEYKGNDLVDILIEESKGKNVEFDQNVMMAQALQFFAAGHETVSGTLSFTLYELCVNVHLQDRLRKEIFDNLKRLDGITCEGVSEMKFLDMCIAETLRKYPVLPFLDRTCLRDYKVADSDLVIEQGMDVYIPLFALHHNPEFFPQPEKYDPERFADKSKINNKGLYYLPFGDGPRICIGNRFGLLAVKIGLVSLLSKYKIEATPRTPIPLKLEPKGVVSQSTVGVPLKFVPI</sequence>
<evidence type="ECO:0000256" key="12">
    <source>
        <dbReference type="ARBA" id="ARBA00023136"/>
    </source>
</evidence>
<dbReference type="PANTHER" id="PTHR24292:SF45">
    <property type="entry name" value="CYTOCHROME P450 6G1-RELATED"/>
    <property type="match status" value="1"/>
</dbReference>
<dbReference type="PRINTS" id="PR00463">
    <property type="entry name" value="EP450I"/>
</dbReference>
<dbReference type="InterPro" id="IPR036396">
    <property type="entry name" value="Cyt_P450_sf"/>
</dbReference>
<keyword evidence="11 14" id="KW-0503">Monooxygenase</keyword>
<evidence type="ECO:0000256" key="7">
    <source>
        <dbReference type="ARBA" id="ARBA00022824"/>
    </source>
</evidence>
<evidence type="ECO:0000256" key="10">
    <source>
        <dbReference type="ARBA" id="ARBA00023004"/>
    </source>
</evidence>
<proteinExistence type="evidence at transcript level"/>
<dbReference type="SUPFAM" id="SSF48264">
    <property type="entry name" value="Cytochrome P450"/>
    <property type="match status" value="1"/>
</dbReference>
<gene>
    <name evidence="16" type="primary">CYP345E1</name>
</gene>
<dbReference type="InterPro" id="IPR001128">
    <property type="entry name" value="Cyt_P450"/>
</dbReference>